<gene>
    <name evidence="1" type="ORF">A5U30_003824</name>
</gene>
<comment type="caution">
    <text evidence="1">The sequence shown here is derived from an EMBL/GenBank/DDBJ whole genome shotgun (WGS) entry which is preliminary data.</text>
</comment>
<dbReference type="AlphaFoldDB" id="A0A828P4S6"/>
<dbReference type="EMBL" id="AATLZG010000028">
    <property type="protein sequence ID" value="EFM8156127.1"/>
    <property type="molecule type" value="Genomic_DNA"/>
</dbReference>
<dbReference type="Proteomes" id="UP000555763">
    <property type="component" value="Unassembled WGS sequence"/>
</dbReference>
<accession>A0A828P4S6</accession>
<sequence length="94" mass="11040">MANLQLAVKGEYFDAMILGEKTEEYRLCNDYWINRLVNRKYDRLIITKGYPKRDDSSRRIDAPYDGYEIKIITHPHFGDKPIKVFAIKVNIGSE</sequence>
<protein>
    <submittedName>
        <fullName evidence="1">ASCH domain-containing protein</fullName>
    </submittedName>
</protein>
<evidence type="ECO:0000313" key="1">
    <source>
        <dbReference type="EMBL" id="EFM8156127.1"/>
    </source>
</evidence>
<evidence type="ECO:0000313" key="2">
    <source>
        <dbReference type="Proteomes" id="UP000555763"/>
    </source>
</evidence>
<organism evidence="1 2">
    <name type="scientific">Escherichia coli</name>
    <dbReference type="NCBI Taxonomy" id="562"/>
    <lineage>
        <taxon>Bacteria</taxon>
        <taxon>Pseudomonadati</taxon>
        <taxon>Pseudomonadota</taxon>
        <taxon>Gammaproteobacteria</taxon>
        <taxon>Enterobacterales</taxon>
        <taxon>Enterobacteriaceae</taxon>
        <taxon>Escherichia</taxon>
    </lineage>
</organism>
<proteinExistence type="predicted"/>
<reference evidence="1 2" key="1">
    <citation type="submission" date="2020-02" db="EMBL/GenBank/DDBJ databases">
        <authorList>
            <consortium name="PulseNet: The National Subtyping Network for Foodborne Disease Surveillance"/>
            <person name="Tarr C.L."/>
            <person name="Trees E."/>
            <person name="Katz L.S."/>
            <person name="Carleton-Romer H.A."/>
            <person name="Stroika S."/>
            <person name="Kucerova Z."/>
            <person name="Roache K.F."/>
            <person name="Sabol A.L."/>
            <person name="Besser J."/>
            <person name="Gerner-Smidt P."/>
        </authorList>
    </citation>
    <scope>NUCLEOTIDE SEQUENCE [LARGE SCALE GENOMIC DNA]</scope>
    <source>
        <strain evidence="1 2">PNUSAE002719</strain>
    </source>
</reference>
<name>A0A828P4S6_ECOLX</name>